<sequence length="251" mass="29381">MARELASKHTAVVNWLNPEPPRYPNDPPNILSLNQALQLVESVRDAESKRRRKTKATLRQTQQPCHLCGQKGHTAKDIAEDGSFKCPTRITDTQTMSTELSRLRAEFTAELATIRQKDEVQKLSQQQNQNQNRQVQQNIHHHPRNHQQQQTLHHRLPSHHHHLHRDSYLTALQKRNRALPIWSVNYFALHRALQRKSGLARFVDCSGKSQFVRLYAEGVARYEEEVREKKEREEREEEGEVLWPNVQVVVR</sequence>
<feature type="region of interest" description="Disordered" evidence="1">
    <location>
        <begin position="119"/>
        <end position="165"/>
    </location>
</feature>
<dbReference type="OrthoDB" id="3694544at2759"/>
<feature type="compositionally biased region" description="Low complexity" evidence="1">
    <location>
        <begin position="125"/>
        <end position="138"/>
    </location>
</feature>
<dbReference type="GeneID" id="19142155"/>
<evidence type="ECO:0000313" key="3">
    <source>
        <dbReference type="Proteomes" id="UP000053841"/>
    </source>
</evidence>
<reference evidence="2 3" key="1">
    <citation type="journal article" date="2013" name="PLoS Genet.">
        <title>Comparative genome structure, secondary metabolite, and effector coding capacity across Cochliobolus pathogens.</title>
        <authorList>
            <person name="Condon B.J."/>
            <person name="Leng Y."/>
            <person name="Wu D."/>
            <person name="Bushley K.E."/>
            <person name="Ohm R.A."/>
            <person name="Otillar R."/>
            <person name="Martin J."/>
            <person name="Schackwitz W."/>
            <person name="Grimwood J."/>
            <person name="MohdZainudin N."/>
            <person name="Xue C."/>
            <person name="Wang R."/>
            <person name="Manning V.A."/>
            <person name="Dhillon B."/>
            <person name="Tu Z.J."/>
            <person name="Steffenson B.J."/>
            <person name="Salamov A."/>
            <person name="Sun H."/>
            <person name="Lowry S."/>
            <person name="LaButti K."/>
            <person name="Han J."/>
            <person name="Copeland A."/>
            <person name="Lindquist E."/>
            <person name="Barry K."/>
            <person name="Schmutz J."/>
            <person name="Baker S.E."/>
            <person name="Ciuffetti L.M."/>
            <person name="Grigoriev I.V."/>
            <person name="Zhong S."/>
            <person name="Turgeon B.G."/>
        </authorList>
    </citation>
    <scope>NUCLEOTIDE SEQUENCE [LARGE SCALE GENOMIC DNA]</scope>
    <source>
        <strain evidence="2 3">26-R-13</strain>
    </source>
</reference>
<gene>
    <name evidence="2" type="ORF">COCCADRAFT_100450</name>
</gene>
<dbReference type="Proteomes" id="UP000053841">
    <property type="component" value="Unassembled WGS sequence"/>
</dbReference>
<dbReference type="EMBL" id="KI964651">
    <property type="protein sequence ID" value="EUC31781.1"/>
    <property type="molecule type" value="Genomic_DNA"/>
</dbReference>
<dbReference type="AlphaFoldDB" id="W6YKF1"/>
<organism evidence="2 3">
    <name type="scientific">Cochliobolus carbonum (strain 26-R-13)</name>
    <name type="common">Maize leaf spot fungus</name>
    <name type="synonym">Bipolaris zeicola</name>
    <dbReference type="NCBI Taxonomy" id="930089"/>
    <lineage>
        <taxon>Eukaryota</taxon>
        <taxon>Fungi</taxon>
        <taxon>Dikarya</taxon>
        <taxon>Ascomycota</taxon>
        <taxon>Pezizomycotina</taxon>
        <taxon>Dothideomycetes</taxon>
        <taxon>Pleosporomycetidae</taxon>
        <taxon>Pleosporales</taxon>
        <taxon>Pleosporineae</taxon>
        <taxon>Pleosporaceae</taxon>
        <taxon>Bipolaris</taxon>
    </lineage>
</organism>
<feature type="compositionally biased region" description="Basic residues" evidence="1">
    <location>
        <begin position="152"/>
        <end position="164"/>
    </location>
</feature>
<accession>W6YKF1</accession>
<evidence type="ECO:0008006" key="4">
    <source>
        <dbReference type="Google" id="ProtNLM"/>
    </source>
</evidence>
<dbReference type="KEGG" id="bze:COCCADRAFT_100450"/>
<dbReference type="RefSeq" id="XP_007713927.1">
    <property type="nucleotide sequence ID" value="XM_007715737.1"/>
</dbReference>
<name>W6YKF1_COCC2</name>
<keyword evidence="3" id="KW-1185">Reference proteome</keyword>
<proteinExistence type="predicted"/>
<evidence type="ECO:0000313" key="2">
    <source>
        <dbReference type="EMBL" id="EUC31781.1"/>
    </source>
</evidence>
<evidence type="ECO:0000256" key="1">
    <source>
        <dbReference type="SAM" id="MobiDB-lite"/>
    </source>
</evidence>
<dbReference type="HOGENOM" id="CLU_1137825_0_0_1"/>
<protein>
    <recommendedName>
        <fullName evidence="4">Zinc knuckle domain-containing protein</fullName>
    </recommendedName>
</protein>